<dbReference type="AlphaFoldDB" id="A0A2W5UAU8"/>
<dbReference type="Proteomes" id="UP000248975">
    <property type="component" value="Unassembled WGS sequence"/>
</dbReference>
<sequence length="90" mass="9798">MSRETIVPFAHRPPHQQPAFVKLHTLSEGNTVFILQANLLTHIETKISREDAVLLVAAMVGHFEIMPQEVSATVGKIGVTSGAKRGNETP</sequence>
<proteinExistence type="predicted"/>
<reference evidence="1 2" key="1">
    <citation type="submission" date="2017-08" db="EMBL/GenBank/DDBJ databases">
        <title>Infants hospitalized years apart are colonized by the same room-sourced microbial strains.</title>
        <authorList>
            <person name="Brooks B."/>
            <person name="Olm M.R."/>
            <person name="Firek B.A."/>
            <person name="Baker R."/>
            <person name="Thomas B.C."/>
            <person name="Morowitz M.J."/>
            <person name="Banfield J.F."/>
        </authorList>
    </citation>
    <scope>NUCLEOTIDE SEQUENCE [LARGE SCALE GENOMIC DNA]</scope>
    <source>
        <strain evidence="1">S2_003_000_R2_11</strain>
    </source>
</reference>
<accession>A0A2W5UAU8</accession>
<organism evidence="1 2">
    <name type="scientific">Cereibacter sphaeroides</name>
    <name type="common">Rhodobacter sphaeroides</name>
    <dbReference type="NCBI Taxonomy" id="1063"/>
    <lineage>
        <taxon>Bacteria</taxon>
        <taxon>Pseudomonadati</taxon>
        <taxon>Pseudomonadota</taxon>
        <taxon>Alphaproteobacteria</taxon>
        <taxon>Rhodobacterales</taxon>
        <taxon>Paracoccaceae</taxon>
        <taxon>Cereibacter</taxon>
    </lineage>
</organism>
<dbReference type="EMBL" id="QFQS01000010">
    <property type="protein sequence ID" value="PZQ95070.1"/>
    <property type="molecule type" value="Genomic_DNA"/>
</dbReference>
<evidence type="ECO:0000313" key="2">
    <source>
        <dbReference type="Proteomes" id="UP000248975"/>
    </source>
</evidence>
<name>A0A2W5UAU8_CERSP</name>
<protein>
    <submittedName>
        <fullName evidence="1">Uncharacterized protein</fullName>
    </submittedName>
</protein>
<comment type="caution">
    <text evidence="1">The sequence shown here is derived from an EMBL/GenBank/DDBJ whole genome shotgun (WGS) entry which is preliminary data.</text>
</comment>
<evidence type="ECO:0000313" key="1">
    <source>
        <dbReference type="EMBL" id="PZQ95070.1"/>
    </source>
</evidence>
<gene>
    <name evidence="1" type="ORF">DI533_20655</name>
</gene>